<dbReference type="Proteomes" id="UP000054078">
    <property type="component" value="Unassembled WGS sequence"/>
</dbReference>
<dbReference type="InterPro" id="IPR036388">
    <property type="entry name" value="WH-like_DNA-bd_sf"/>
</dbReference>
<feature type="domain" description="DprA winged helix" evidence="3">
    <location>
        <begin position="234"/>
        <end position="288"/>
    </location>
</feature>
<evidence type="ECO:0000313" key="5">
    <source>
        <dbReference type="Proteomes" id="UP000054078"/>
    </source>
</evidence>
<dbReference type="Pfam" id="PF17782">
    <property type="entry name" value="WHD_DprA"/>
    <property type="match status" value="1"/>
</dbReference>
<protein>
    <submittedName>
        <fullName evidence="4">DNA processing protein DprA</fullName>
    </submittedName>
</protein>
<dbReference type="Pfam" id="PF02481">
    <property type="entry name" value="DNA_processg_A"/>
    <property type="match status" value="1"/>
</dbReference>
<dbReference type="PANTHER" id="PTHR43022">
    <property type="entry name" value="PROTEIN SMF"/>
    <property type="match status" value="1"/>
</dbReference>
<dbReference type="InterPro" id="IPR041614">
    <property type="entry name" value="DprA_WH"/>
</dbReference>
<dbReference type="PANTHER" id="PTHR43022:SF1">
    <property type="entry name" value="PROTEIN SMF"/>
    <property type="match status" value="1"/>
</dbReference>
<dbReference type="InterPro" id="IPR057666">
    <property type="entry name" value="DrpA_SLOG"/>
</dbReference>
<organism evidence="4 5">
    <name type="scientific">Tractidigestivibacter scatoligenes</name>
    <name type="common">Olsenella scatoligenes</name>
    <dbReference type="NCBI Taxonomy" id="1299998"/>
    <lineage>
        <taxon>Bacteria</taxon>
        <taxon>Bacillati</taxon>
        <taxon>Actinomycetota</taxon>
        <taxon>Coriobacteriia</taxon>
        <taxon>Coriobacteriales</taxon>
        <taxon>Atopobiaceae</taxon>
        <taxon>Tractidigestivibacter</taxon>
    </lineage>
</organism>
<comment type="similarity">
    <text evidence="1">Belongs to the DprA/Smf family.</text>
</comment>
<dbReference type="AlphaFoldDB" id="A0A100YVE8"/>
<dbReference type="EMBL" id="LOJF01000009">
    <property type="protein sequence ID" value="KUH58415.1"/>
    <property type="molecule type" value="Genomic_DNA"/>
</dbReference>
<proteinExistence type="inferred from homology"/>
<dbReference type="STRING" id="1299998.AUL39_05285"/>
<dbReference type="RefSeq" id="WP_059054440.1">
    <property type="nucleotide sequence ID" value="NZ_JAZHSO010000001.1"/>
</dbReference>
<feature type="domain" description="Smf/DprA SLOG" evidence="2">
    <location>
        <begin position="16"/>
        <end position="215"/>
    </location>
</feature>
<comment type="caution">
    <text evidence="4">The sequence shown here is derived from an EMBL/GenBank/DDBJ whole genome shotgun (WGS) entry which is preliminary data.</text>
</comment>
<evidence type="ECO:0000259" key="3">
    <source>
        <dbReference type="Pfam" id="PF17782"/>
    </source>
</evidence>
<reference evidence="4 5" key="1">
    <citation type="submission" date="2015-12" db="EMBL/GenBank/DDBJ databases">
        <title>Draft Genome Sequence of Olsenella scatoligenes SK9K4T; a Producer of 3-Methylindole- (skatole) and 4-Methylphenol- (p-cresol) Isolated from Pig Feces.</title>
        <authorList>
            <person name="Li X."/>
            <person name="Borg B."/>
            <person name="Canibe N."/>
        </authorList>
    </citation>
    <scope>NUCLEOTIDE SEQUENCE [LARGE SCALE GENOMIC DNA]</scope>
    <source>
        <strain evidence="4 5">SK9K4</strain>
    </source>
</reference>
<evidence type="ECO:0000313" key="4">
    <source>
        <dbReference type="EMBL" id="KUH58415.1"/>
    </source>
</evidence>
<dbReference type="SUPFAM" id="SSF102405">
    <property type="entry name" value="MCP/YpsA-like"/>
    <property type="match status" value="1"/>
</dbReference>
<evidence type="ECO:0000256" key="1">
    <source>
        <dbReference type="ARBA" id="ARBA00006525"/>
    </source>
</evidence>
<dbReference type="GO" id="GO:0009294">
    <property type="term" value="P:DNA-mediated transformation"/>
    <property type="evidence" value="ECO:0007669"/>
    <property type="project" value="InterPro"/>
</dbReference>
<name>A0A100YVE8_TRASO</name>
<dbReference type="Gene3D" id="3.40.50.450">
    <property type="match status" value="1"/>
</dbReference>
<keyword evidence="5" id="KW-1185">Reference proteome</keyword>
<accession>A0A100YVE8</accession>
<evidence type="ECO:0000259" key="2">
    <source>
        <dbReference type="Pfam" id="PF02481"/>
    </source>
</evidence>
<gene>
    <name evidence="4" type="ORF">AUL39_05285</name>
</gene>
<dbReference type="Gene3D" id="1.10.10.10">
    <property type="entry name" value="Winged helix-like DNA-binding domain superfamily/Winged helix DNA-binding domain"/>
    <property type="match status" value="1"/>
</dbReference>
<dbReference type="InterPro" id="IPR003488">
    <property type="entry name" value="DprA"/>
</dbReference>
<sequence>MSADGMRKTNCWEMSAEDEGFPASLLDLDPVPATLYGRGDPEVLGGPCLSVIGARRATPYGIAVAEMAGRVAAECGITVVSGGAMGCDCAAGRAALEAGGKTVVVSGCGADMVYPASSADVYAGAVATGGAVVSLERWGSPPKRYAFPKRNAIIAALSNCLFVTEAGMRSGTMSTADVALELGRKVYGIPGSIFSPLSAGTNWLISEGARVICDEASLEAAISLDYGRLRFTDAPGRREDLGRVLSALVASPSRADDLASRLGESVITVLSALSDYEAAGVVTKLPDGRYAPTSAFYLSHNGLAGAKASPAGAKEEHGADS</sequence>